<organism evidence="2">
    <name type="scientific">marine metagenome</name>
    <dbReference type="NCBI Taxonomy" id="408172"/>
    <lineage>
        <taxon>unclassified sequences</taxon>
        <taxon>metagenomes</taxon>
        <taxon>ecological metagenomes</taxon>
    </lineage>
</organism>
<dbReference type="SUPFAM" id="SSF51430">
    <property type="entry name" value="NAD(P)-linked oxidoreductase"/>
    <property type="match status" value="1"/>
</dbReference>
<dbReference type="EMBL" id="UINC01069682">
    <property type="protein sequence ID" value="SVC03245.1"/>
    <property type="molecule type" value="Genomic_DNA"/>
</dbReference>
<dbReference type="Pfam" id="PF00248">
    <property type="entry name" value="Aldo_ket_red"/>
    <property type="match status" value="1"/>
</dbReference>
<feature type="non-terminal residue" evidence="2">
    <location>
        <position position="1"/>
    </location>
</feature>
<dbReference type="PANTHER" id="PTHR43312:SF1">
    <property type="entry name" value="NADP-DEPENDENT OXIDOREDUCTASE DOMAIN-CONTAINING PROTEIN"/>
    <property type="match status" value="1"/>
</dbReference>
<name>A0A382IV54_9ZZZZ</name>
<dbReference type="InterPro" id="IPR053135">
    <property type="entry name" value="AKR2_Oxidoreductase"/>
</dbReference>
<evidence type="ECO:0000259" key="1">
    <source>
        <dbReference type="Pfam" id="PF00248"/>
    </source>
</evidence>
<reference evidence="2" key="1">
    <citation type="submission" date="2018-05" db="EMBL/GenBank/DDBJ databases">
        <authorList>
            <person name="Lanie J.A."/>
            <person name="Ng W.-L."/>
            <person name="Kazmierczak K.M."/>
            <person name="Andrzejewski T.M."/>
            <person name="Davidsen T.M."/>
            <person name="Wayne K.J."/>
            <person name="Tettelin H."/>
            <person name="Glass J.I."/>
            <person name="Rusch D."/>
            <person name="Podicherti R."/>
            <person name="Tsui H.-C.T."/>
            <person name="Winkler M.E."/>
        </authorList>
    </citation>
    <scope>NUCLEOTIDE SEQUENCE</scope>
</reference>
<dbReference type="InterPro" id="IPR036812">
    <property type="entry name" value="NAD(P)_OxRdtase_dom_sf"/>
</dbReference>
<sequence>VLDLTQLHCFPTGLMKKGEVFDWLRKLKQEGKIRSFGASVESVEEAELCLEQEGLDSLQIIFSIFRQKPITSIFDQARDKGVALIIRLPLASGLLAGRMHAGMSFPESDHRHFNSDGQCFNVGETFAGIPFETGLELLDELKTLVPGGLNLAQMALRWILDYDAVTVVIPGSKTPGQVPENASASQLAPLPEALHEQLNRFYHERVARHIRGKY</sequence>
<dbReference type="InterPro" id="IPR023210">
    <property type="entry name" value="NADP_OxRdtase_dom"/>
</dbReference>
<protein>
    <recommendedName>
        <fullName evidence="1">NADP-dependent oxidoreductase domain-containing protein</fullName>
    </recommendedName>
</protein>
<accession>A0A382IV54</accession>
<dbReference type="AlphaFoldDB" id="A0A382IV54"/>
<evidence type="ECO:0000313" key="2">
    <source>
        <dbReference type="EMBL" id="SVC03245.1"/>
    </source>
</evidence>
<dbReference type="PANTHER" id="PTHR43312">
    <property type="entry name" value="D-THREO-ALDOSE 1-DEHYDROGENASE"/>
    <property type="match status" value="1"/>
</dbReference>
<feature type="domain" description="NADP-dependent oxidoreductase" evidence="1">
    <location>
        <begin position="2"/>
        <end position="200"/>
    </location>
</feature>
<proteinExistence type="predicted"/>
<gene>
    <name evidence="2" type="ORF">METZ01_LOCUS256099</name>
</gene>
<dbReference type="Gene3D" id="3.20.20.100">
    <property type="entry name" value="NADP-dependent oxidoreductase domain"/>
    <property type="match status" value="1"/>
</dbReference>